<dbReference type="RefSeq" id="WP_012103662.1">
    <property type="nucleotide sequence ID" value="NC_009706.1"/>
</dbReference>
<organism evidence="7 8">
    <name type="scientific">Clostridium kluyveri (strain ATCC 8527 / DSM 555 / NBRC 12016 / NCIMB 10680 / K1)</name>
    <dbReference type="NCBI Taxonomy" id="431943"/>
    <lineage>
        <taxon>Bacteria</taxon>
        <taxon>Bacillati</taxon>
        <taxon>Bacillota</taxon>
        <taxon>Clostridia</taxon>
        <taxon>Eubacteriales</taxon>
        <taxon>Clostridiaceae</taxon>
        <taxon>Clostridium</taxon>
    </lineage>
</organism>
<dbReference type="InterPro" id="IPR003783">
    <property type="entry name" value="Regulatory_RecX"/>
</dbReference>
<accession>A5N2I6</accession>
<dbReference type="EMBL" id="CP000673">
    <property type="protein sequence ID" value="EDK35332.1"/>
    <property type="molecule type" value="Genomic_DNA"/>
</dbReference>
<name>A5N2I6_CLOK5</name>
<dbReference type="NCBIfam" id="NF001058">
    <property type="entry name" value="PRK00117.4-1"/>
    <property type="match status" value="1"/>
</dbReference>
<dbReference type="AlphaFoldDB" id="A5N2I6"/>
<dbReference type="NCBIfam" id="NF010732">
    <property type="entry name" value="PRK14134.1"/>
    <property type="match status" value="1"/>
</dbReference>
<evidence type="ECO:0000256" key="2">
    <source>
        <dbReference type="ARBA" id="ARBA00009695"/>
    </source>
</evidence>
<feature type="domain" description="RecX second three-helical" evidence="6">
    <location>
        <begin position="109"/>
        <end position="148"/>
    </location>
</feature>
<keyword evidence="8" id="KW-1185">Reference proteome</keyword>
<comment type="similarity">
    <text evidence="2 5">Belongs to the RecX family.</text>
</comment>
<dbReference type="GO" id="GO:0005737">
    <property type="term" value="C:cytoplasm"/>
    <property type="evidence" value="ECO:0007669"/>
    <property type="project" value="UniProtKB-SubCell"/>
</dbReference>
<sequence length="274" mass="33019">MNEYVVTKVEIQKRNNKRVNIYLNEEFAFSCSAELVYKHNICKGKMLDVDYLKDIIYKDNYIRCKRSALYIIEKSYKTEKQMYDKLIKNFDEGVVKECIRFLKEYNFIDDNKFAEMYVNQKIHSQGRNKIKYSLIEKGIKESIIDEKLCSIDNSLEEKIAFDMAKRKYYLIIKSENNINKVYNKLGNYMVKNGYDFDLARYILKKIIKEHNCSEEKNNIQEDNRDELYNIAKKRYDIIIKSEDDPMKIYKKLGTYLLRRGYLWENIRSVLKELI</sequence>
<keyword evidence="4 5" id="KW-0963">Cytoplasm</keyword>
<dbReference type="Pfam" id="PF02631">
    <property type="entry name" value="RecX_HTH2"/>
    <property type="match status" value="1"/>
</dbReference>
<proteinExistence type="inferred from homology"/>
<dbReference type="HOGENOM" id="CLU_066607_4_1_9"/>
<comment type="function">
    <text evidence="5">Modulates RecA activity.</text>
</comment>
<comment type="subcellular location">
    <subcellularLocation>
        <location evidence="1 5">Cytoplasm</location>
    </subcellularLocation>
</comment>
<dbReference type="STRING" id="431943.CKL_3329"/>
<evidence type="ECO:0000313" key="8">
    <source>
        <dbReference type="Proteomes" id="UP000002411"/>
    </source>
</evidence>
<dbReference type="eggNOG" id="COG2137">
    <property type="taxonomic scope" value="Bacteria"/>
</dbReference>
<dbReference type="PANTHER" id="PTHR33602:SF1">
    <property type="entry name" value="REGULATORY PROTEIN RECX FAMILY PROTEIN"/>
    <property type="match status" value="1"/>
</dbReference>
<dbReference type="HAMAP" id="MF_01114">
    <property type="entry name" value="RecX"/>
    <property type="match status" value="1"/>
</dbReference>
<dbReference type="InterPro" id="IPR053924">
    <property type="entry name" value="RecX_HTH_2nd"/>
</dbReference>
<dbReference type="Gene3D" id="1.10.10.10">
    <property type="entry name" value="Winged helix-like DNA-binding domain superfamily/Winged helix DNA-binding domain"/>
    <property type="match status" value="3"/>
</dbReference>
<evidence type="ECO:0000256" key="1">
    <source>
        <dbReference type="ARBA" id="ARBA00004496"/>
    </source>
</evidence>
<dbReference type="InterPro" id="IPR036388">
    <property type="entry name" value="WH-like_DNA-bd_sf"/>
</dbReference>
<evidence type="ECO:0000256" key="3">
    <source>
        <dbReference type="ARBA" id="ARBA00018111"/>
    </source>
</evidence>
<evidence type="ECO:0000256" key="4">
    <source>
        <dbReference type="ARBA" id="ARBA00022490"/>
    </source>
</evidence>
<evidence type="ECO:0000313" key="7">
    <source>
        <dbReference type="EMBL" id="EDK35332.1"/>
    </source>
</evidence>
<dbReference type="PANTHER" id="PTHR33602">
    <property type="entry name" value="REGULATORY PROTEIN RECX FAMILY PROTEIN"/>
    <property type="match status" value="1"/>
</dbReference>
<protein>
    <recommendedName>
        <fullName evidence="3 5">Regulatory protein RecX</fullName>
    </recommendedName>
</protein>
<dbReference type="Proteomes" id="UP000002411">
    <property type="component" value="Chromosome"/>
</dbReference>
<evidence type="ECO:0000259" key="6">
    <source>
        <dbReference type="Pfam" id="PF02631"/>
    </source>
</evidence>
<reference evidence="7 8" key="1">
    <citation type="journal article" date="2008" name="Proc. Natl. Acad. Sci. U.S.A.">
        <title>The genome of Clostridium kluyveri, a strict anaerobe with unique metabolic features.</title>
        <authorList>
            <person name="Seedorf H."/>
            <person name="Fricke W.F."/>
            <person name="Veith B."/>
            <person name="Brueggemann H."/>
            <person name="Liesegang H."/>
            <person name="Strittmatter A."/>
            <person name="Miethke M."/>
            <person name="Buckel W."/>
            <person name="Hinderberger J."/>
            <person name="Li F."/>
            <person name="Hagemeier C."/>
            <person name="Thauer R.K."/>
            <person name="Gottschalk G."/>
        </authorList>
    </citation>
    <scope>NUCLEOTIDE SEQUENCE [LARGE SCALE GENOMIC DNA]</scope>
    <source>
        <strain evidence="8">ATCC 8527 / DSM 555 / NCIMB 10680</strain>
    </source>
</reference>
<dbReference type="KEGG" id="ckl:CKL_3329"/>
<dbReference type="GO" id="GO:0006282">
    <property type="term" value="P:regulation of DNA repair"/>
    <property type="evidence" value="ECO:0007669"/>
    <property type="project" value="UniProtKB-UniRule"/>
</dbReference>
<evidence type="ECO:0000256" key="5">
    <source>
        <dbReference type="HAMAP-Rule" id="MF_01114"/>
    </source>
</evidence>
<gene>
    <name evidence="5" type="primary">recX</name>
    <name evidence="7" type="ordered locus">CKL_3329</name>
</gene>